<dbReference type="RefSeq" id="WP_182853701.1">
    <property type="nucleotide sequence ID" value="NZ_WMLF01000011.1"/>
</dbReference>
<protein>
    <submittedName>
        <fullName evidence="2">Ribbon-helix-helix protein, CopG family</fullName>
    </submittedName>
</protein>
<gene>
    <name evidence="2" type="ORF">GL263_01585</name>
</gene>
<dbReference type="EMBL" id="WMLF01000011">
    <property type="protein sequence ID" value="MBB1242272.1"/>
    <property type="molecule type" value="Genomic_DNA"/>
</dbReference>
<organism evidence="2 3">
    <name type="scientific">Streptomyces durbertensis</name>
    <dbReference type="NCBI Taxonomy" id="2448886"/>
    <lineage>
        <taxon>Bacteria</taxon>
        <taxon>Bacillati</taxon>
        <taxon>Actinomycetota</taxon>
        <taxon>Actinomycetes</taxon>
        <taxon>Kitasatosporales</taxon>
        <taxon>Streptomycetaceae</taxon>
        <taxon>Streptomyces</taxon>
    </lineage>
</organism>
<feature type="region of interest" description="Disordered" evidence="1">
    <location>
        <begin position="57"/>
        <end position="99"/>
    </location>
</feature>
<dbReference type="Proteomes" id="UP000766698">
    <property type="component" value="Unassembled WGS sequence"/>
</dbReference>
<keyword evidence="3" id="KW-1185">Reference proteome</keyword>
<evidence type="ECO:0000313" key="3">
    <source>
        <dbReference type="Proteomes" id="UP000766698"/>
    </source>
</evidence>
<evidence type="ECO:0000313" key="2">
    <source>
        <dbReference type="EMBL" id="MBB1242272.1"/>
    </source>
</evidence>
<sequence>MTSTVLSVRISDQLLARLREHAARRGVSVQDYVLTLLVREDFDERFRSAVEETDRFYRTDAAPGLDAASGREERRPGPTGMSGDDVRDGARPGATPHTT</sequence>
<comment type="caution">
    <text evidence="2">The sequence shown here is derived from an EMBL/GenBank/DDBJ whole genome shotgun (WGS) entry which is preliminary data.</text>
</comment>
<reference evidence="3" key="1">
    <citation type="journal article" date="2020" name="Syst. Appl. Microbiol.">
        <title>Streptomyces alkaliterrae sp. nov., isolated from an alkaline soil, and emended descriptions of Streptomyces alkaliphilus, Streptomyces calidiresistens and Streptomyces durbertensis.</title>
        <authorList>
            <person name="Swiecimska M."/>
            <person name="Golinska P."/>
            <person name="Nouioui I."/>
            <person name="Wypij M."/>
            <person name="Rai M."/>
            <person name="Sangal V."/>
            <person name="Goodfellow M."/>
        </authorList>
    </citation>
    <scope>NUCLEOTIDE SEQUENCE [LARGE SCALE GENOMIC DNA]</scope>
    <source>
        <strain evidence="3">DSM 104538</strain>
    </source>
</reference>
<evidence type="ECO:0000256" key="1">
    <source>
        <dbReference type="SAM" id="MobiDB-lite"/>
    </source>
</evidence>
<name>A0ABR6EAA7_9ACTN</name>
<proteinExistence type="predicted"/>
<dbReference type="SUPFAM" id="SSF47598">
    <property type="entry name" value="Ribbon-helix-helix"/>
    <property type="match status" value="1"/>
</dbReference>
<dbReference type="InterPro" id="IPR010985">
    <property type="entry name" value="Ribbon_hlx_hlx"/>
</dbReference>
<accession>A0ABR6EAA7</accession>